<sequence length="80" mass="9087">MFTVFIGIGWMRRKVLHRDIYHETTGTRTMIPIQQGLRGAGEPRASLTGVKPRTIRRVVCGKGMRDLGPERKNRLSFSSC</sequence>
<proteinExistence type="predicted"/>
<name>A0A485M875_9ZZZZ</name>
<organism evidence="1">
    <name type="scientific">anaerobic digester metagenome</name>
    <dbReference type="NCBI Taxonomy" id="1263854"/>
    <lineage>
        <taxon>unclassified sequences</taxon>
        <taxon>metagenomes</taxon>
        <taxon>ecological metagenomes</taxon>
    </lineage>
</organism>
<reference evidence="1" key="1">
    <citation type="submission" date="2019-03" db="EMBL/GenBank/DDBJ databases">
        <authorList>
            <person name="Hao L."/>
        </authorList>
    </citation>
    <scope>NUCLEOTIDE SEQUENCE</scope>
</reference>
<dbReference type="AlphaFoldDB" id="A0A485M875"/>
<accession>A0A485M875</accession>
<gene>
    <name evidence="1" type="ORF">SCFA_990011</name>
</gene>
<protein>
    <submittedName>
        <fullName evidence="1">Uncharacterized protein</fullName>
    </submittedName>
</protein>
<evidence type="ECO:0000313" key="1">
    <source>
        <dbReference type="EMBL" id="VFU19190.1"/>
    </source>
</evidence>
<dbReference type="EMBL" id="CAADRM010000168">
    <property type="protein sequence ID" value="VFU19190.1"/>
    <property type="molecule type" value="Genomic_DNA"/>
</dbReference>